<dbReference type="PRINTS" id="PR01021">
    <property type="entry name" value="OMPADOMAIN"/>
</dbReference>
<dbReference type="Gene3D" id="3.30.1330.60">
    <property type="entry name" value="OmpA-like domain"/>
    <property type="match status" value="1"/>
</dbReference>
<dbReference type="RefSeq" id="WP_048249063.1">
    <property type="nucleotide sequence ID" value="NZ_LDWR01000042.1"/>
</dbReference>
<gene>
    <name evidence="7" type="ORF">VL15_24480</name>
</gene>
<keyword evidence="5" id="KW-0732">Signal</keyword>
<evidence type="ECO:0000256" key="4">
    <source>
        <dbReference type="PROSITE-ProRule" id="PRU00473"/>
    </source>
</evidence>
<evidence type="ECO:0000256" key="5">
    <source>
        <dbReference type="SAM" id="SignalP"/>
    </source>
</evidence>
<evidence type="ECO:0000256" key="1">
    <source>
        <dbReference type="ARBA" id="ARBA00004442"/>
    </source>
</evidence>
<dbReference type="EMBL" id="LDWR01000042">
    <property type="protein sequence ID" value="KML53719.1"/>
    <property type="molecule type" value="Genomic_DNA"/>
</dbReference>
<keyword evidence="3" id="KW-0998">Cell outer membrane</keyword>
<dbReference type="InterPro" id="IPR006664">
    <property type="entry name" value="OMP_bac"/>
</dbReference>
<dbReference type="PANTHER" id="PTHR30329">
    <property type="entry name" value="STATOR ELEMENT OF FLAGELLAR MOTOR COMPLEX"/>
    <property type="match status" value="1"/>
</dbReference>
<dbReference type="Proteomes" id="UP000036338">
    <property type="component" value="Unassembled WGS sequence"/>
</dbReference>
<comment type="caution">
    <text evidence="7">The sequence shown here is derived from an EMBL/GenBank/DDBJ whole genome shotgun (WGS) entry which is preliminary data.</text>
</comment>
<proteinExistence type="predicted"/>
<feature type="domain" description="OmpA-like" evidence="6">
    <location>
        <begin position="109"/>
        <end position="226"/>
    </location>
</feature>
<protein>
    <recommendedName>
        <fullName evidence="6">OmpA-like domain-containing protein</fullName>
    </recommendedName>
</protein>
<keyword evidence="2 4" id="KW-0472">Membrane</keyword>
<evidence type="ECO:0000256" key="3">
    <source>
        <dbReference type="ARBA" id="ARBA00023237"/>
    </source>
</evidence>
<dbReference type="Pfam" id="PF00691">
    <property type="entry name" value="OmpA"/>
    <property type="match status" value="1"/>
</dbReference>
<dbReference type="InterPro" id="IPR006665">
    <property type="entry name" value="OmpA-like"/>
</dbReference>
<dbReference type="SUPFAM" id="SSF103088">
    <property type="entry name" value="OmpA-like"/>
    <property type="match status" value="1"/>
</dbReference>
<sequence>MIKSLRTNFAPIVLVLLAGCSSMYGPTYSTWSVDLPNGEKTYRVDCYGLFEGAQVCQRKAEEICDKQPVRLLKGVAALDSNGASQPNTRELTFQCGAAPVAAASVAPATSTRRLSLREDATFEFDQIMLTNEGRARLDKLIADVRGTRLDQVIVNGYTDDVGTDSYNQGLSERRAAVIAGYLGDHGLRAGRFVVRGYGKADPVASNATAEGRAQNRRVEILLDSNSQP</sequence>
<evidence type="ECO:0000259" key="6">
    <source>
        <dbReference type="PROSITE" id="PS51123"/>
    </source>
</evidence>
<dbReference type="InterPro" id="IPR036737">
    <property type="entry name" value="OmpA-like_sf"/>
</dbReference>
<dbReference type="PANTHER" id="PTHR30329:SF21">
    <property type="entry name" value="LIPOPROTEIN YIAD-RELATED"/>
    <property type="match status" value="1"/>
</dbReference>
<accession>A0A0J5WGC4</accession>
<dbReference type="PRINTS" id="PR01023">
    <property type="entry name" value="NAFLGMOTY"/>
</dbReference>
<feature type="signal peptide" evidence="5">
    <location>
        <begin position="1"/>
        <end position="25"/>
    </location>
</feature>
<dbReference type="AlphaFoldDB" id="A0A0J5WGC4"/>
<dbReference type="PROSITE" id="PS51257">
    <property type="entry name" value="PROKAR_LIPOPROTEIN"/>
    <property type="match status" value="1"/>
</dbReference>
<feature type="chain" id="PRO_5005266344" description="OmpA-like domain-containing protein" evidence="5">
    <location>
        <begin position="26"/>
        <end position="228"/>
    </location>
</feature>
<evidence type="ECO:0000313" key="8">
    <source>
        <dbReference type="Proteomes" id="UP000036338"/>
    </source>
</evidence>
<comment type="subcellular location">
    <subcellularLocation>
        <location evidence="1">Cell outer membrane</location>
    </subcellularLocation>
</comment>
<reference evidence="7 8" key="1">
    <citation type="submission" date="2015-05" db="EMBL/GenBank/DDBJ databases">
        <title>Draft genome of Burkholderia cepacia LK29.</title>
        <authorList>
            <person name="Chan X.Y."/>
        </authorList>
    </citation>
    <scope>NUCLEOTIDE SEQUENCE [LARGE SCALE GENOMIC DNA]</scope>
    <source>
        <strain evidence="7 8">LK29</strain>
    </source>
</reference>
<dbReference type="PROSITE" id="PS51123">
    <property type="entry name" value="OMPA_2"/>
    <property type="match status" value="1"/>
</dbReference>
<dbReference type="PATRIC" id="fig|292.27.peg.5257"/>
<evidence type="ECO:0000256" key="2">
    <source>
        <dbReference type="ARBA" id="ARBA00023136"/>
    </source>
</evidence>
<dbReference type="CDD" id="cd07185">
    <property type="entry name" value="OmpA_C-like"/>
    <property type="match status" value="1"/>
</dbReference>
<name>A0A0J5WGC4_BURCE</name>
<dbReference type="GO" id="GO:0009279">
    <property type="term" value="C:cell outer membrane"/>
    <property type="evidence" value="ECO:0007669"/>
    <property type="project" value="UniProtKB-SubCell"/>
</dbReference>
<organism evidence="7 8">
    <name type="scientific">Burkholderia cepacia</name>
    <name type="common">Pseudomonas cepacia</name>
    <dbReference type="NCBI Taxonomy" id="292"/>
    <lineage>
        <taxon>Bacteria</taxon>
        <taxon>Pseudomonadati</taxon>
        <taxon>Pseudomonadota</taxon>
        <taxon>Betaproteobacteria</taxon>
        <taxon>Burkholderiales</taxon>
        <taxon>Burkholderiaceae</taxon>
        <taxon>Burkholderia</taxon>
        <taxon>Burkholderia cepacia complex</taxon>
    </lineage>
</organism>
<dbReference type="InterPro" id="IPR050330">
    <property type="entry name" value="Bact_OuterMem_StrucFunc"/>
</dbReference>
<evidence type="ECO:0000313" key="7">
    <source>
        <dbReference type="EMBL" id="KML53719.1"/>
    </source>
</evidence>